<reference evidence="1" key="1">
    <citation type="submission" date="2020-05" db="EMBL/GenBank/DDBJ databases">
        <title>Phylogenomic resolution of chytrid fungi.</title>
        <authorList>
            <person name="Stajich J.E."/>
            <person name="Amses K."/>
            <person name="Simmons R."/>
            <person name="Seto K."/>
            <person name="Myers J."/>
            <person name="Bonds A."/>
            <person name="Quandt C.A."/>
            <person name="Barry K."/>
            <person name="Liu P."/>
            <person name="Grigoriev I."/>
            <person name="Longcore J.E."/>
            <person name="James T.Y."/>
        </authorList>
    </citation>
    <scope>NUCLEOTIDE SEQUENCE</scope>
    <source>
        <strain evidence="1">PLAUS21</strain>
    </source>
</reference>
<dbReference type="Proteomes" id="UP001210925">
    <property type="component" value="Unassembled WGS sequence"/>
</dbReference>
<gene>
    <name evidence="1" type="ORF">HK103_006779</name>
</gene>
<evidence type="ECO:0000313" key="1">
    <source>
        <dbReference type="EMBL" id="KAJ3254883.1"/>
    </source>
</evidence>
<organism evidence="1 2">
    <name type="scientific">Boothiomyces macroporosus</name>
    <dbReference type="NCBI Taxonomy" id="261099"/>
    <lineage>
        <taxon>Eukaryota</taxon>
        <taxon>Fungi</taxon>
        <taxon>Fungi incertae sedis</taxon>
        <taxon>Chytridiomycota</taxon>
        <taxon>Chytridiomycota incertae sedis</taxon>
        <taxon>Chytridiomycetes</taxon>
        <taxon>Rhizophydiales</taxon>
        <taxon>Terramycetaceae</taxon>
        <taxon>Boothiomyces</taxon>
    </lineage>
</organism>
<keyword evidence="2" id="KW-1185">Reference proteome</keyword>
<comment type="caution">
    <text evidence="1">The sequence shown here is derived from an EMBL/GenBank/DDBJ whole genome shotgun (WGS) entry which is preliminary data.</text>
</comment>
<name>A0AAD5UDA0_9FUNG</name>
<evidence type="ECO:0000313" key="2">
    <source>
        <dbReference type="Proteomes" id="UP001210925"/>
    </source>
</evidence>
<accession>A0AAD5UDA0</accession>
<proteinExistence type="predicted"/>
<dbReference type="AlphaFoldDB" id="A0AAD5UDA0"/>
<protein>
    <submittedName>
        <fullName evidence="1">Uncharacterized protein</fullName>
    </submittedName>
</protein>
<dbReference type="EMBL" id="JADGKB010000076">
    <property type="protein sequence ID" value="KAJ3254883.1"/>
    <property type="molecule type" value="Genomic_DNA"/>
</dbReference>
<sequence>MQSGKQLAEKDGKILFVDCTVEEVEGSFEELLLWLKPYVQSNTNHHKIYYTLYHVLSHYYSNLAVPPLMCLLEHHDLECKQAGLNLLHLLFTPNCRIDLKLFIPVLKQLNAFYLKDSFDLLARIDKREFYTQISVFLGYYDKLEFLFQLVRDHKDVYHYHLYSDLYVDTIISQQPNEFYLDFLYDLYNTCPFVDQTMLLIYCANSFRLEKSVELVKLMKRNPSEQFVNDLQKLVEFDSNFQCFI</sequence>